<dbReference type="InterPro" id="IPR038054">
    <property type="entry name" value="LD_TPept-like_central_sf"/>
</dbReference>
<dbReference type="eggNOG" id="COG1376">
    <property type="taxonomic scope" value="Bacteria"/>
</dbReference>
<keyword evidence="2" id="KW-0808">Transferase</keyword>
<feature type="domain" description="L,D-TPase catalytic" evidence="7">
    <location>
        <begin position="418"/>
        <end position="538"/>
    </location>
</feature>
<evidence type="ECO:0000256" key="4">
    <source>
        <dbReference type="ARBA" id="ARBA00022984"/>
    </source>
</evidence>
<comment type="pathway">
    <text evidence="1 6">Cell wall biogenesis; peptidoglycan biosynthesis.</text>
</comment>
<evidence type="ECO:0000256" key="2">
    <source>
        <dbReference type="ARBA" id="ARBA00022679"/>
    </source>
</evidence>
<protein>
    <submittedName>
        <fullName evidence="8">ErfK/YbiS/YcfS/YnhG</fullName>
    </submittedName>
</protein>
<gene>
    <name evidence="8" type="ORF">EUBHAL_00581</name>
</gene>
<dbReference type="Gene3D" id="2.40.440.10">
    <property type="entry name" value="L,D-transpeptidase catalytic domain-like"/>
    <property type="match status" value="1"/>
</dbReference>
<accession>C0ET57</accession>
<dbReference type="Pfam" id="PF12229">
    <property type="entry name" value="PG_binding_4"/>
    <property type="match status" value="1"/>
</dbReference>
<evidence type="ECO:0000313" key="8">
    <source>
        <dbReference type="EMBL" id="EEG37558.1"/>
    </source>
</evidence>
<dbReference type="EMBL" id="ACEP01000033">
    <property type="protein sequence ID" value="EEG37558.1"/>
    <property type="molecule type" value="Genomic_DNA"/>
</dbReference>
<reference evidence="8 9" key="1">
    <citation type="submission" date="2009-01" db="EMBL/GenBank/DDBJ databases">
        <authorList>
            <person name="Fulton L."/>
            <person name="Clifton S."/>
            <person name="Fulton B."/>
            <person name="Xu J."/>
            <person name="Minx P."/>
            <person name="Pepin K.H."/>
            <person name="Johnson M."/>
            <person name="Bhonagiri V."/>
            <person name="Nash W.E."/>
            <person name="Mardis E.R."/>
            <person name="Wilson R.K."/>
        </authorList>
    </citation>
    <scope>NUCLEOTIDE SEQUENCE [LARGE SCALE GENOMIC DNA]</scope>
    <source>
        <strain evidence="8 9">DSM 3353</strain>
    </source>
</reference>
<proteinExistence type="predicted"/>
<dbReference type="CDD" id="cd16913">
    <property type="entry name" value="YkuD_like"/>
    <property type="match status" value="1"/>
</dbReference>
<evidence type="ECO:0000256" key="3">
    <source>
        <dbReference type="ARBA" id="ARBA00022960"/>
    </source>
</evidence>
<dbReference type="SUPFAM" id="SSF143985">
    <property type="entry name" value="L,D-transpeptidase pre-catalytic domain-like"/>
    <property type="match status" value="1"/>
</dbReference>
<dbReference type="InterPro" id="IPR038063">
    <property type="entry name" value="Transpep_catalytic_dom"/>
</dbReference>
<dbReference type="GO" id="GO:0018104">
    <property type="term" value="P:peptidoglycan-protein cross-linking"/>
    <property type="evidence" value="ECO:0007669"/>
    <property type="project" value="TreeGrafter"/>
</dbReference>
<evidence type="ECO:0000256" key="5">
    <source>
        <dbReference type="ARBA" id="ARBA00023316"/>
    </source>
</evidence>
<feature type="active site" description="Proton donor/acceptor" evidence="6">
    <location>
        <position position="493"/>
    </location>
</feature>
<evidence type="ECO:0000256" key="1">
    <source>
        <dbReference type="ARBA" id="ARBA00004752"/>
    </source>
</evidence>
<dbReference type="MEROPS" id="C82.001"/>
<keyword evidence="5 6" id="KW-0961">Cell wall biogenesis/degradation</keyword>
<dbReference type="PANTHER" id="PTHR30582:SF33">
    <property type="entry name" value="EXPORTED PROTEIN"/>
    <property type="match status" value="1"/>
</dbReference>
<dbReference type="PANTHER" id="PTHR30582">
    <property type="entry name" value="L,D-TRANSPEPTIDASE"/>
    <property type="match status" value="1"/>
</dbReference>
<sequence length="539" mass="61634">MEIRLIFKKLYLIVISIVIKICTLGVFPALAFVADFPTAAPKFHQRMHRVRLKNLGTTDKKSSHQIKHKKIPRVHKFEQEERKMNKQKKIGLAVLVVILLYAAISVFFQYHYFIGTKVNGYSCGFRSVSKTKEMIKEDIKAYKITIKERNKKKESISFSQVNLAFKDDGKLEGIKAQQKGYAWITALFQSQDYRDAITLTMDDTAFNDTYNNLNAFNKDMVVAPVDAYSTYDKATNSYSIVPEVYGNTVKKKKLKPLLKEAILNMDKSIDIEKNDCYKNPAYKKDTKEVVEANKTMNKYVQETITYDFDDRTEELKGKKISKWLYETDKHEVKVHSEMAAKYIKKLADKYDTVGIKRNFTSICGNKVSVSGGTYGWRIDQKAETKNLVKTIKKGKSVKIKPEYAHRAKSRKKFDIGSTYVEVSLGEQHMWFYKNGKTLVSTDVVTGDISKGHGTPTGVYYILYKTTDYTLTGQGYASHVDYWLPFIQIGVGIHDSSWRGSYGGGIFTYDGSHGCVNTPRSAVQKIYNNIESTYPVVVHW</sequence>
<dbReference type="PROSITE" id="PS52029">
    <property type="entry name" value="LD_TPASE"/>
    <property type="match status" value="1"/>
</dbReference>
<dbReference type="Pfam" id="PF03734">
    <property type="entry name" value="YkuD"/>
    <property type="match status" value="1"/>
</dbReference>
<dbReference type="GO" id="GO:0005576">
    <property type="term" value="C:extracellular region"/>
    <property type="evidence" value="ECO:0007669"/>
    <property type="project" value="TreeGrafter"/>
</dbReference>
<comment type="caution">
    <text evidence="8">The sequence shown here is derived from an EMBL/GenBank/DDBJ whole genome shotgun (WGS) entry which is preliminary data.</text>
</comment>
<keyword evidence="3 6" id="KW-0133">Cell shape</keyword>
<dbReference type="InterPro" id="IPR005490">
    <property type="entry name" value="LD_TPept_cat_dom"/>
</dbReference>
<evidence type="ECO:0000256" key="6">
    <source>
        <dbReference type="PROSITE-ProRule" id="PRU01373"/>
    </source>
</evidence>
<dbReference type="SUPFAM" id="SSF141523">
    <property type="entry name" value="L,D-transpeptidase catalytic domain-like"/>
    <property type="match status" value="1"/>
</dbReference>
<dbReference type="GO" id="GO:0008360">
    <property type="term" value="P:regulation of cell shape"/>
    <property type="evidence" value="ECO:0007669"/>
    <property type="project" value="UniProtKB-UniRule"/>
</dbReference>
<evidence type="ECO:0000259" key="7">
    <source>
        <dbReference type="PROSITE" id="PS52029"/>
    </source>
</evidence>
<dbReference type="InterPro" id="IPR050979">
    <property type="entry name" value="LD-transpeptidase"/>
</dbReference>
<dbReference type="Gene3D" id="3.10.20.800">
    <property type="match status" value="1"/>
</dbReference>
<name>C0ET57_9FIRM</name>
<dbReference type="InterPro" id="IPR022029">
    <property type="entry name" value="YoaR-like_PG-bd"/>
</dbReference>
<reference evidence="8 9" key="2">
    <citation type="submission" date="2009-02" db="EMBL/GenBank/DDBJ databases">
        <title>Draft genome sequence of Eubacterium hallii (DSM 3353).</title>
        <authorList>
            <person name="Sudarsanam P."/>
            <person name="Ley R."/>
            <person name="Guruge J."/>
            <person name="Turnbaugh P.J."/>
            <person name="Mahowald M."/>
            <person name="Liep D."/>
            <person name="Gordon J."/>
        </authorList>
    </citation>
    <scope>NUCLEOTIDE SEQUENCE [LARGE SCALE GENOMIC DNA]</scope>
    <source>
        <strain evidence="8 9">DSM 3353</strain>
    </source>
</reference>
<dbReference type="Proteomes" id="UP000003174">
    <property type="component" value="Unassembled WGS sequence"/>
</dbReference>
<dbReference type="GO" id="GO:0071555">
    <property type="term" value="P:cell wall organization"/>
    <property type="evidence" value="ECO:0007669"/>
    <property type="project" value="UniProtKB-UniRule"/>
</dbReference>
<keyword evidence="4 6" id="KW-0573">Peptidoglycan synthesis</keyword>
<dbReference type="GO" id="GO:0071972">
    <property type="term" value="F:peptidoglycan L,D-transpeptidase activity"/>
    <property type="evidence" value="ECO:0007669"/>
    <property type="project" value="TreeGrafter"/>
</dbReference>
<evidence type="ECO:0000313" key="9">
    <source>
        <dbReference type="Proteomes" id="UP000003174"/>
    </source>
</evidence>
<dbReference type="AlphaFoldDB" id="C0ET57"/>
<organism evidence="8 9">
    <name type="scientific">Anaerobutyricum hallii DSM 3353</name>
    <dbReference type="NCBI Taxonomy" id="411469"/>
    <lineage>
        <taxon>Bacteria</taxon>
        <taxon>Bacillati</taxon>
        <taxon>Bacillota</taxon>
        <taxon>Clostridia</taxon>
        <taxon>Lachnospirales</taxon>
        <taxon>Lachnospiraceae</taxon>
        <taxon>Anaerobutyricum</taxon>
    </lineage>
</organism>
<dbReference type="UniPathway" id="UPA00219"/>
<feature type="active site" description="Nucleophile" evidence="6">
    <location>
        <position position="514"/>
    </location>
</feature>
<dbReference type="GO" id="GO:0016740">
    <property type="term" value="F:transferase activity"/>
    <property type="evidence" value="ECO:0007669"/>
    <property type="project" value="UniProtKB-KW"/>
</dbReference>